<dbReference type="Proteomes" id="UP000262832">
    <property type="component" value="Chromosome I"/>
</dbReference>
<dbReference type="SUPFAM" id="SSF55120">
    <property type="entry name" value="Pseudouridine synthase"/>
    <property type="match status" value="1"/>
</dbReference>
<evidence type="ECO:0000256" key="3">
    <source>
        <dbReference type="ARBA" id="ARBA00023235"/>
    </source>
</evidence>
<dbReference type="EC" id="5.4.99.-" evidence="4"/>
<dbReference type="EMBL" id="CP032093">
    <property type="protein sequence ID" value="AXY00703.1"/>
    <property type="molecule type" value="Genomic_DNA"/>
</dbReference>
<feature type="compositionally biased region" description="Basic and acidic residues" evidence="5">
    <location>
        <begin position="1"/>
        <end position="11"/>
    </location>
</feature>
<protein>
    <recommendedName>
        <fullName evidence="4">Pseudouridine synthase</fullName>
        <ecNumber evidence="4">5.4.99.-</ecNumber>
    </recommendedName>
</protein>
<evidence type="ECO:0000256" key="4">
    <source>
        <dbReference type="RuleBase" id="RU003887"/>
    </source>
</evidence>
<evidence type="ECO:0000313" key="7">
    <source>
        <dbReference type="EMBL" id="AXY00703.1"/>
    </source>
</evidence>
<feature type="domain" description="Pseudouridine synthase RsuA/RluA-like" evidence="6">
    <location>
        <begin position="59"/>
        <end position="203"/>
    </location>
</feature>
<dbReference type="InterPro" id="IPR020103">
    <property type="entry name" value="PsdUridine_synth_cat_dom_sf"/>
</dbReference>
<dbReference type="InterPro" id="IPR000748">
    <property type="entry name" value="PsdUridine_synth_RsuA/RluB/E/F"/>
</dbReference>
<dbReference type="PANTHER" id="PTHR47683">
    <property type="entry name" value="PSEUDOURIDINE SYNTHASE FAMILY PROTEIN-RELATED"/>
    <property type="match status" value="1"/>
</dbReference>
<keyword evidence="2" id="KW-0698">rRNA processing</keyword>
<proteinExistence type="inferred from homology"/>
<dbReference type="Pfam" id="PF00849">
    <property type="entry name" value="PseudoU_synth_2"/>
    <property type="match status" value="1"/>
</dbReference>
<dbReference type="InterPro" id="IPR020094">
    <property type="entry name" value="TruA/RsuA/RluB/E/F_N"/>
</dbReference>
<keyword evidence="3 4" id="KW-0413">Isomerase</keyword>
<dbReference type="Gene3D" id="3.30.70.580">
    <property type="entry name" value="Pseudouridine synthase I, catalytic domain, N-terminal subdomain"/>
    <property type="match status" value="1"/>
</dbReference>
<sequence length="234" mass="26459">MSSRTSQEKGRRSQQPKSGHFKRSGKSNNTAGQGQKRHARPNRSSSTTKPRIAPEDRKVIIFNKPYDTLSQFTDGDGRKTLADYIPVKDVYAAGRLDRDSEGLMVLTNDGILQAKLTQPTSKSPKTYWVQVDGAPSEEDLEKLRQGVELKDGMTLPAKVELMPAPHIWDRIPPVRFRANIPTTWLAITIIEGRNRQVRRMTAHIGFPTLRLVRYSMGDIVLNDLQPGEWREITI</sequence>
<feature type="region of interest" description="Disordered" evidence="5">
    <location>
        <begin position="1"/>
        <end position="59"/>
    </location>
</feature>
<organism evidence="7 8">
    <name type="scientific">Vibrio alfacsensis</name>
    <dbReference type="NCBI Taxonomy" id="1074311"/>
    <lineage>
        <taxon>Bacteria</taxon>
        <taxon>Pseudomonadati</taxon>
        <taxon>Pseudomonadota</taxon>
        <taxon>Gammaproteobacteria</taxon>
        <taxon>Vibrionales</taxon>
        <taxon>Vibrionaceae</taxon>
        <taxon>Vibrio</taxon>
    </lineage>
</organism>
<dbReference type="InterPro" id="IPR050343">
    <property type="entry name" value="RsuA_PseudoU_synthase"/>
</dbReference>
<dbReference type="PROSITE" id="PS01149">
    <property type="entry name" value="PSI_RSU"/>
    <property type="match status" value="1"/>
</dbReference>
<evidence type="ECO:0000259" key="6">
    <source>
        <dbReference type="Pfam" id="PF00849"/>
    </source>
</evidence>
<dbReference type="InterPro" id="IPR042092">
    <property type="entry name" value="PsdUridine_s_RsuA/RluB/E/F_cat"/>
</dbReference>
<evidence type="ECO:0000256" key="2">
    <source>
        <dbReference type="ARBA" id="ARBA00022552"/>
    </source>
</evidence>
<dbReference type="PANTHER" id="PTHR47683:SF2">
    <property type="entry name" value="RNA-BINDING S4 DOMAIN-CONTAINING PROTEIN"/>
    <property type="match status" value="1"/>
</dbReference>
<dbReference type="Gene3D" id="3.30.70.1560">
    <property type="entry name" value="Alpha-L RNA-binding motif"/>
    <property type="match status" value="1"/>
</dbReference>
<comment type="similarity">
    <text evidence="1 4">Belongs to the pseudouridine synthase RsuA family.</text>
</comment>
<gene>
    <name evidence="7" type="ORF">D1115_05095</name>
</gene>
<evidence type="ECO:0000256" key="1">
    <source>
        <dbReference type="ARBA" id="ARBA00008348"/>
    </source>
</evidence>
<evidence type="ECO:0000313" key="8">
    <source>
        <dbReference type="Proteomes" id="UP000262832"/>
    </source>
</evidence>
<dbReference type="InterPro" id="IPR006145">
    <property type="entry name" value="PsdUridine_synth_RsuA/RluA"/>
</dbReference>
<dbReference type="RefSeq" id="WP_128810549.1">
    <property type="nucleotide sequence ID" value="NZ_CP032093.1"/>
</dbReference>
<keyword evidence="8" id="KW-1185">Reference proteome</keyword>
<name>A0ABM6YSR8_9VIBR</name>
<reference evidence="7 8" key="1">
    <citation type="submission" date="2018-08" db="EMBL/GenBank/DDBJ databases">
        <title>Genomic taxonomy of the Vibrionaceae family.</title>
        <authorList>
            <person name="Gomez-Gil B."/>
            <person name="Tanaka M."/>
            <person name="Sawabe T."/>
            <person name="Enciso-Ibarra K."/>
        </authorList>
    </citation>
    <scope>NUCLEOTIDE SEQUENCE [LARGE SCALE GENOMIC DNA]</scope>
    <source>
        <strain evidence="7 8">CAIM 1831</strain>
    </source>
</reference>
<dbReference type="InterPro" id="IPR018496">
    <property type="entry name" value="PsdUridine_synth_RsuA/RluB_CS"/>
</dbReference>
<dbReference type="NCBIfam" id="TIGR00093">
    <property type="entry name" value="pseudouridine synthase"/>
    <property type="match status" value="1"/>
</dbReference>
<accession>A0ABM6YSR8</accession>
<evidence type="ECO:0000256" key="5">
    <source>
        <dbReference type="SAM" id="MobiDB-lite"/>
    </source>
</evidence>